<evidence type="ECO:0000256" key="4">
    <source>
        <dbReference type="PROSITE-ProRule" id="PRU00024"/>
    </source>
</evidence>
<evidence type="ECO:0000259" key="6">
    <source>
        <dbReference type="PROSITE" id="PS50119"/>
    </source>
</evidence>
<dbReference type="Gene3D" id="3.30.40.10">
    <property type="entry name" value="Zinc/RING finger domain, C3HC4 (zinc finger)"/>
    <property type="match status" value="1"/>
</dbReference>
<proteinExistence type="predicted"/>
<dbReference type="SUPFAM" id="SSF57850">
    <property type="entry name" value="RING/U-box"/>
    <property type="match status" value="1"/>
</dbReference>
<dbReference type="Pfam" id="PF13765">
    <property type="entry name" value="PRY"/>
    <property type="match status" value="1"/>
</dbReference>
<evidence type="ECO:0000259" key="5">
    <source>
        <dbReference type="PROSITE" id="PS50089"/>
    </source>
</evidence>
<dbReference type="PANTHER" id="PTHR24103">
    <property type="entry name" value="E3 UBIQUITIN-PROTEIN LIGASE TRIM"/>
    <property type="match status" value="1"/>
</dbReference>
<evidence type="ECO:0000313" key="9">
    <source>
        <dbReference type="Proteomes" id="UP000694403"/>
    </source>
</evidence>
<dbReference type="Pfam" id="PF00622">
    <property type="entry name" value="SPRY"/>
    <property type="match status" value="1"/>
</dbReference>
<evidence type="ECO:0000259" key="7">
    <source>
        <dbReference type="PROSITE" id="PS50188"/>
    </source>
</evidence>
<dbReference type="PROSITE" id="PS50119">
    <property type="entry name" value="ZF_BBOX"/>
    <property type="match status" value="1"/>
</dbReference>
<dbReference type="InterPro" id="IPR003879">
    <property type="entry name" value="Butyrophylin_SPRY"/>
</dbReference>
<keyword evidence="9" id="KW-1185">Reference proteome</keyword>
<evidence type="ECO:0000256" key="2">
    <source>
        <dbReference type="ARBA" id="ARBA00022771"/>
    </source>
</evidence>
<sequence length="403" mass="45654">TSSGVQQFRELTCSLCLDYFQDPVSLDCGHNFCQACISVWWEGLKTDFCCPECRETFSQRNFKRNRQLRNIVEASRTLRMEFTNEPEVRRVCEKHNEVLKVFCQEDQTPICMVCHLSRDHKDHTVVPIEEAAQDYKVIQGMRITMRCLDRGHLVSLQSTRISSPLPRETGKGSESLPWIDRLALSLRHLSPESEFHLHLEGGDSLIRSPAGTGSVPDTIRPSHRAELLNVTLDPDTAHPELIVSEDRKSVRRGDTWQALPNSPERFDTKLCMLGCEGFTSGRHCWEVEAMGLCAVGVARESVSRKGKISFSPKEGVWAVEWSGDQWCRAPVTSLFLIKAPSRIRVYLDYERGKVAFIDAGKGDPIFTFPTTSFAGERICPFFRVGFRRLSGLFHPSSQLTLCP</sequence>
<protein>
    <submittedName>
        <fullName evidence="8">Uncharacterized protein</fullName>
    </submittedName>
</protein>
<dbReference type="Proteomes" id="UP000694403">
    <property type="component" value="Unplaced"/>
</dbReference>
<dbReference type="InterPro" id="IPR001841">
    <property type="entry name" value="Znf_RING"/>
</dbReference>
<dbReference type="GO" id="GO:0008270">
    <property type="term" value="F:zinc ion binding"/>
    <property type="evidence" value="ECO:0007669"/>
    <property type="project" value="UniProtKB-KW"/>
</dbReference>
<dbReference type="InterPro" id="IPR013320">
    <property type="entry name" value="ConA-like_dom_sf"/>
</dbReference>
<dbReference type="SUPFAM" id="SSF49899">
    <property type="entry name" value="Concanavalin A-like lectins/glucanases"/>
    <property type="match status" value="1"/>
</dbReference>
<keyword evidence="1" id="KW-0479">Metal-binding</keyword>
<dbReference type="InterPro" id="IPR001870">
    <property type="entry name" value="B30.2/SPRY"/>
</dbReference>
<dbReference type="PRINTS" id="PR01407">
    <property type="entry name" value="BUTYPHLNCDUF"/>
</dbReference>
<dbReference type="Ensembl" id="ENSCSRT00000001061.1">
    <property type="protein sequence ID" value="ENSCSRP00000001030.1"/>
    <property type="gene ID" value="ENSCSRG00000000764.1"/>
</dbReference>
<accession>A0A8C3RLZ3</accession>
<dbReference type="PROSITE" id="PS50188">
    <property type="entry name" value="B302_SPRY"/>
    <property type="match status" value="1"/>
</dbReference>
<reference evidence="8" key="1">
    <citation type="submission" date="2025-08" db="UniProtKB">
        <authorList>
            <consortium name="Ensembl"/>
        </authorList>
    </citation>
    <scope>IDENTIFICATION</scope>
</reference>
<dbReference type="SMART" id="SM00184">
    <property type="entry name" value="RING"/>
    <property type="match status" value="1"/>
</dbReference>
<dbReference type="Pfam" id="PF00643">
    <property type="entry name" value="zf-B_box"/>
    <property type="match status" value="1"/>
</dbReference>
<dbReference type="PROSITE" id="PS00518">
    <property type="entry name" value="ZF_RING_1"/>
    <property type="match status" value="1"/>
</dbReference>
<keyword evidence="2 4" id="KW-0863">Zinc-finger</keyword>
<dbReference type="CDD" id="cd16594">
    <property type="entry name" value="RING-HC_TRIM7-like_C-IV"/>
    <property type="match status" value="1"/>
</dbReference>
<dbReference type="InterPro" id="IPR003877">
    <property type="entry name" value="SPRY_dom"/>
</dbReference>
<dbReference type="InterPro" id="IPR050143">
    <property type="entry name" value="TRIM/RBCC"/>
</dbReference>
<dbReference type="FunFam" id="2.60.120.920:FF:000004">
    <property type="entry name" value="Butyrophilin subfamily 1 member A1"/>
    <property type="match status" value="1"/>
</dbReference>
<name>A0A8C3RLZ3_CHESE</name>
<feature type="domain" description="B30.2/SPRY" evidence="7">
    <location>
        <begin position="210"/>
        <end position="400"/>
    </location>
</feature>
<feature type="domain" description="RING-type" evidence="5">
    <location>
        <begin position="13"/>
        <end position="54"/>
    </location>
</feature>
<dbReference type="SMART" id="SM00449">
    <property type="entry name" value="SPRY"/>
    <property type="match status" value="1"/>
</dbReference>
<dbReference type="Pfam" id="PF15227">
    <property type="entry name" value="zf-C3HC4_4"/>
    <property type="match status" value="1"/>
</dbReference>
<dbReference type="CDD" id="cd19762">
    <property type="entry name" value="Bbox2_TRIM7-like"/>
    <property type="match status" value="1"/>
</dbReference>
<reference evidence="8" key="2">
    <citation type="submission" date="2025-09" db="UniProtKB">
        <authorList>
            <consortium name="Ensembl"/>
        </authorList>
    </citation>
    <scope>IDENTIFICATION</scope>
</reference>
<dbReference type="SUPFAM" id="SSF57845">
    <property type="entry name" value="B-box zinc-binding domain"/>
    <property type="match status" value="1"/>
</dbReference>
<dbReference type="InterPro" id="IPR000315">
    <property type="entry name" value="Znf_B-box"/>
</dbReference>
<dbReference type="Gene3D" id="3.30.160.60">
    <property type="entry name" value="Classic Zinc Finger"/>
    <property type="match status" value="1"/>
</dbReference>
<dbReference type="InterPro" id="IPR006574">
    <property type="entry name" value="PRY"/>
</dbReference>
<organism evidence="8 9">
    <name type="scientific">Chelydra serpentina</name>
    <name type="common">Snapping turtle</name>
    <name type="synonym">Testudo serpentina</name>
    <dbReference type="NCBI Taxonomy" id="8475"/>
    <lineage>
        <taxon>Eukaryota</taxon>
        <taxon>Metazoa</taxon>
        <taxon>Chordata</taxon>
        <taxon>Craniata</taxon>
        <taxon>Vertebrata</taxon>
        <taxon>Euteleostomi</taxon>
        <taxon>Archelosauria</taxon>
        <taxon>Testudinata</taxon>
        <taxon>Testudines</taxon>
        <taxon>Cryptodira</taxon>
        <taxon>Durocryptodira</taxon>
        <taxon>Americhelydia</taxon>
        <taxon>Chelydroidea</taxon>
        <taxon>Chelydridae</taxon>
        <taxon>Chelydra</taxon>
    </lineage>
</organism>
<dbReference type="InterPro" id="IPR017907">
    <property type="entry name" value="Znf_RING_CS"/>
</dbReference>
<dbReference type="SMART" id="SM00336">
    <property type="entry name" value="BBOX"/>
    <property type="match status" value="1"/>
</dbReference>
<feature type="domain" description="B box-type" evidence="6">
    <location>
        <begin position="87"/>
        <end position="128"/>
    </location>
</feature>
<dbReference type="AlphaFoldDB" id="A0A8C3RLZ3"/>
<keyword evidence="3" id="KW-0862">Zinc</keyword>
<dbReference type="PROSITE" id="PS50089">
    <property type="entry name" value="ZF_RING_2"/>
    <property type="match status" value="1"/>
</dbReference>
<dbReference type="CDD" id="cd12888">
    <property type="entry name" value="SPRY_PRY_TRIM7_like"/>
    <property type="match status" value="1"/>
</dbReference>
<dbReference type="InterPro" id="IPR043136">
    <property type="entry name" value="B30.2/SPRY_sf"/>
</dbReference>
<dbReference type="Gene3D" id="2.60.120.920">
    <property type="match status" value="1"/>
</dbReference>
<dbReference type="InterPro" id="IPR013083">
    <property type="entry name" value="Znf_RING/FYVE/PHD"/>
</dbReference>
<evidence type="ECO:0000256" key="1">
    <source>
        <dbReference type="ARBA" id="ARBA00022723"/>
    </source>
</evidence>
<evidence type="ECO:0000313" key="8">
    <source>
        <dbReference type="Ensembl" id="ENSCSRP00000001030.1"/>
    </source>
</evidence>
<dbReference type="SMART" id="SM00589">
    <property type="entry name" value="PRY"/>
    <property type="match status" value="1"/>
</dbReference>
<evidence type="ECO:0000256" key="3">
    <source>
        <dbReference type="ARBA" id="ARBA00022833"/>
    </source>
</evidence>